<comment type="caution">
    <text evidence="2">The sequence shown here is derived from an EMBL/GenBank/DDBJ whole genome shotgun (WGS) entry which is preliminary data.</text>
</comment>
<evidence type="ECO:0000313" key="2">
    <source>
        <dbReference type="EMBL" id="NIJ01334.1"/>
    </source>
</evidence>
<dbReference type="SUPFAM" id="SSF53850">
    <property type="entry name" value="Periplasmic binding protein-like II"/>
    <property type="match status" value="1"/>
</dbReference>
<dbReference type="Gene3D" id="3.40.190.10">
    <property type="entry name" value="Periplasmic binding protein-like II"/>
    <property type="match status" value="2"/>
</dbReference>
<dbReference type="InterPro" id="IPR006311">
    <property type="entry name" value="TAT_signal"/>
</dbReference>
<proteinExistence type="predicted"/>
<organism evidence="2 3">
    <name type="scientific">Paenarthrobacter ilicis</name>
    <dbReference type="NCBI Taxonomy" id="43665"/>
    <lineage>
        <taxon>Bacteria</taxon>
        <taxon>Bacillati</taxon>
        <taxon>Actinomycetota</taxon>
        <taxon>Actinomycetes</taxon>
        <taxon>Micrococcales</taxon>
        <taxon>Micrococcaceae</taxon>
        <taxon>Paenarthrobacter</taxon>
    </lineage>
</organism>
<dbReference type="PANTHER" id="PTHR43649">
    <property type="entry name" value="ARABINOSE-BINDING PROTEIN-RELATED"/>
    <property type="match status" value="1"/>
</dbReference>
<gene>
    <name evidence="2" type="ORF">FHR86_001655</name>
</gene>
<name>A0ABX0TFN7_9MICC</name>
<dbReference type="InterPro" id="IPR050490">
    <property type="entry name" value="Bact_solute-bd_prot1"/>
</dbReference>
<reference evidence="2 3" key="1">
    <citation type="submission" date="2020-03" db="EMBL/GenBank/DDBJ databases">
        <title>Genomic Encyclopedia of Type Strains, Phase III (KMG-III): the genomes of soil and plant-associated and newly described type strains.</title>
        <authorList>
            <person name="Whitman W."/>
        </authorList>
    </citation>
    <scope>NUCLEOTIDE SEQUENCE [LARGE SCALE GENOMIC DNA]</scope>
    <source>
        <strain evidence="2 3">CECT 4207</strain>
    </source>
</reference>
<sequence length="443" mass="47493">MNVQPAANKAFSRRGFLGLTAAAASVPLLAACGGGSASQGGGGGGAGGAIKFWDMPWATPAYNDSAKKIAEGWAGANNSKANYQIIQWNNFYQTFSSAIASKTGPAVSTGGGFQAFQFDQQGQIAYADKVIEKMKSNGQFDDFLPGVLDPFKSDKGYVAVPWQLDMRVFWYRKSLFEKANVALPTDWPSLLEAGKALKKLGAFGFATGAGSGNNYGNHSMIMMMVNNGGGVWNKNGELDLLNDRNVEAIEFVRELVSNGIVDPAAVSYTTDNMSAQWKDGKAGFGLFQVNVPQRVGDTSGDLLVADPLTGPHGDKATIVFPNNIMMYKNTPSQDASEEFLVYYMGQLKELWKQKLMSALPVFKSITEMPEFANDPNNVKIVKDWQPIAKTFASQGSTLNANLAALDGGQALNQFSQSILTGQATDAKSALQTFQSGLESVLKK</sequence>
<keyword evidence="3" id="KW-1185">Reference proteome</keyword>
<dbReference type="EMBL" id="JAAOZD010000003">
    <property type="protein sequence ID" value="NIJ01334.1"/>
    <property type="molecule type" value="Genomic_DNA"/>
</dbReference>
<feature type="chain" id="PRO_5045617866" evidence="1">
    <location>
        <begin position="31"/>
        <end position="443"/>
    </location>
</feature>
<evidence type="ECO:0000256" key="1">
    <source>
        <dbReference type="SAM" id="SignalP"/>
    </source>
</evidence>
<dbReference type="PROSITE" id="PS51318">
    <property type="entry name" value="TAT"/>
    <property type="match status" value="1"/>
</dbReference>
<protein>
    <submittedName>
        <fullName evidence="2">Multiple sugar transport system substrate-binding protein</fullName>
    </submittedName>
</protein>
<keyword evidence="1" id="KW-0732">Signal</keyword>
<keyword evidence="2" id="KW-0762">Sugar transport</keyword>
<accession>A0ABX0TFN7</accession>
<dbReference type="Proteomes" id="UP000802392">
    <property type="component" value="Unassembled WGS sequence"/>
</dbReference>
<dbReference type="RefSeq" id="WP_167265099.1">
    <property type="nucleotide sequence ID" value="NZ_BAAAVO010000013.1"/>
</dbReference>
<evidence type="ECO:0000313" key="3">
    <source>
        <dbReference type="Proteomes" id="UP000802392"/>
    </source>
</evidence>
<keyword evidence="2" id="KW-0813">Transport</keyword>
<feature type="signal peptide" evidence="1">
    <location>
        <begin position="1"/>
        <end position="30"/>
    </location>
</feature>
<dbReference type="PANTHER" id="PTHR43649:SF30">
    <property type="entry name" value="ABC TRANSPORTER SUBSTRATE-BINDING PROTEIN"/>
    <property type="match status" value="1"/>
</dbReference>